<keyword evidence="1" id="KW-0472">Membrane</keyword>
<keyword evidence="1" id="KW-0812">Transmembrane</keyword>
<keyword evidence="1" id="KW-1133">Transmembrane helix</keyword>
<dbReference type="EMBL" id="JAMBOL010000002">
    <property type="protein sequence ID" value="MCM3712981.1"/>
    <property type="molecule type" value="Genomic_DNA"/>
</dbReference>
<reference evidence="2" key="1">
    <citation type="submission" date="2022-05" db="EMBL/GenBank/DDBJ databases">
        <title>Comparative Genomics of Spacecraft Associated Microbes.</title>
        <authorList>
            <person name="Tran M.T."/>
            <person name="Wright A."/>
            <person name="Seuylemezian A."/>
            <person name="Eisen J."/>
            <person name="Coil D."/>
        </authorList>
    </citation>
    <scope>NUCLEOTIDE SEQUENCE</scope>
    <source>
        <strain evidence="2">214.1.1</strain>
    </source>
</reference>
<accession>A0A9X2DM24</accession>
<feature type="transmembrane region" description="Helical" evidence="1">
    <location>
        <begin position="30"/>
        <end position="48"/>
    </location>
</feature>
<gene>
    <name evidence="2" type="ORF">M3202_02725</name>
</gene>
<keyword evidence="3" id="KW-1185">Reference proteome</keyword>
<dbReference type="AlphaFoldDB" id="A0A9X2DM24"/>
<dbReference type="RefSeq" id="WP_251191947.1">
    <property type="nucleotide sequence ID" value="NZ_JAMBOL010000002.1"/>
</dbReference>
<sequence>MKNIPPLSIGLFLAAVLWISGGFVAGSSSWLFIIVGIINLGIAAWIYLRSRPVE</sequence>
<evidence type="ECO:0000313" key="3">
    <source>
        <dbReference type="Proteomes" id="UP001139179"/>
    </source>
</evidence>
<evidence type="ECO:0000256" key="1">
    <source>
        <dbReference type="SAM" id="Phobius"/>
    </source>
</evidence>
<organism evidence="2 3">
    <name type="scientific">Halalkalibacter oceani</name>
    <dbReference type="NCBI Taxonomy" id="1653776"/>
    <lineage>
        <taxon>Bacteria</taxon>
        <taxon>Bacillati</taxon>
        <taxon>Bacillota</taxon>
        <taxon>Bacilli</taxon>
        <taxon>Bacillales</taxon>
        <taxon>Bacillaceae</taxon>
        <taxon>Halalkalibacter</taxon>
    </lineage>
</organism>
<name>A0A9X2DM24_9BACI</name>
<feature type="transmembrane region" description="Helical" evidence="1">
    <location>
        <begin position="7"/>
        <end position="24"/>
    </location>
</feature>
<evidence type="ECO:0000313" key="2">
    <source>
        <dbReference type="EMBL" id="MCM3712981.1"/>
    </source>
</evidence>
<dbReference type="Proteomes" id="UP001139179">
    <property type="component" value="Unassembled WGS sequence"/>
</dbReference>
<proteinExistence type="predicted"/>
<protein>
    <submittedName>
        <fullName evidence="2">Uncharacterized protein</fullName>
    </submittedName>
</protein>
<comment type="caution">
    <text evidence="2">The sequence shown here is derived from an EMBL/GenBank/DDBJ whole genome shotgun (WGS) entry which is preliminary data.</text>
</comment>